<organism evidence="2 3">
    <name type="scientific">Aplosporella prunicola CBS 121167</name>
    <dbReference type="NCBI Taxonomy" id="1176127"/>
    <lineage>
        <taxon>Eukaryota</taxon>
        <taxon>Fungi</taxon>
        <taxon>Dikarya</taxon>
        <taxon>Ascomycota</taxon>
        <taxon>Pezizomycotina</taxon>
        <taxon>Dothideomycetes</taxon>
        <taxon>Dothideomycetes incertae sedis</taxon>
        <taxon>Botryosphaeriales</taxon>
        <taxon>Aplosporellaceae</taxon>
        <taxon>Aplosporella</taxon>
    </lineage>
</organism>
<protein>
    <submittedName>
        <fullName evidence="2">Uncharacterized protein</fullName>
    </submittedName>
</protein>
<reference evidence="2" key="1">
    <citation type="journal article" date="2020" name="Stud. Mycol.">
        <title>101 Dothideomycetes genomes: a test case for predicting lifestyles and emergence of pathogens.</title>
        <authorList>
            <person name="Haridas S."/>
            <person name="Albert R."/>
            <person name="Binder M."/>
            <person name="Bloem J."/>
            <person name="Labutti K."/>
            <person name="Salamov A."/>
            <person name="Andreopoulos B."/>
            <person name="Baker S."/>
            <person name="Barry K."/>
            <person name="Bills G."/>
            <person name="Bluhm B."/>
            <person name="Cannon C."/>
            <person name="Castanera R."/>
            <person name="Culley D."/>
            <person name="Daum C."/>
            <person name="Ezra D."/>
            <person name="Gonzalez J."/>
            <person name="Henrissat B."/>
            <person name="Kuo A."/>
            <person name="Liang C."/>
            <person name="Lipzen A."/>
            <person name="Lutzoni F."/>
            <person name="Magnuson J."/>
            <person name="Mondo S."/>
            <person name="Nolan M."/>
            <person name="Ohm R."/>
            <person name="Pangilinan J."/>
            <person name="Park H.-J."/>
            <person name="Ramirez L."/>
            <person name="Alfaro M."/>
            <person name="Sun H."/>
            <person name="Tritt A."/>
            <person name="Yoshinaga Y."/>
            <person name="Zwiers L.-H."/>
            <person name="Turgeon B."/>
            <person name="Goodwin S."/>
            <person name="Spatafora J."/>
            <person name="Crous P."/>
            <person name="Grigoriev I."/>
        </authorList>
    </citation>
    <scope>NUCLEOTIDE SEQUENCE</scope>
    <source>
        <strain evidence="2">CBS 121167</strain>
    </source>
</reference>
<dbReference type="GeneID" id="54292809"/>
<dbReference type="Proteomes" id="UP000799438">
    <property type="component" value="Unassembled WGS sequence"/>
</dbReference>
<proteinExistence type="predicted"/>
<dbReference type="EMBL" id="ML995478">
    <property type="protein sequence ID" value="KAF2145014.1"/>
    <property type="molecule type" value="Genomic_DNA"/>
</dbReference>
<evidence type="ECO:0000313" key="2">
    <source>
        <dbReference type="EMBL" id="KAF2145014.1"/>
    </source>
</evidence>
<sequence length="1005" mass="111909">MHTNFHNALSRTFRQHRASTSGAFTVAAWLAPAVHPSPPRRQLSGSSRHPASAPRDGQGCSKATRNRPAAAYQLRPPGPDTREDPQAWIAKLEPLLPVHLQAADTSRHDTRLKKSKEEYAVDIAAFLSKSRKLSSVDFLTHLGIQQGRWNAVMWIVKTVVEIEISPMGRLEEIDPFSSVSWPGVSYDLDEATENAIVAQGKDTVGPLRYSMDQLNDYKSMSDDGFHYRKGALGQIWKSLANMILIVANDCPATSHLIMSHVLELIAYLHHAGIIPESVYRHESAADPLAPQQPPTLYLLSSKIMAALSDASWRAYEAAAASESKTQAHYTLLGPERPGPRYKMHTPELGPEIWLEFVLWSCLHGGWIGQGAAILEKVTSYKGEQQWSILRRDTTEGESESRSIKWDDVKLLEQLRGTQAGSSDRLRVQRTISSELVTAFVDACVDNVHTGIGSRGLAPEEALRLISRFKAFLHRRKLGLGSMSWESVVVRLLESGGFDIWREPSLVRESLHLIPLHGKESEYLNAPLPRHNLPDAPSYITEGSAIAVGTLHNIIRLYVRRGDAAASLKTFEELQLLTDQTKRRSLQQFFKQLNSPSENTDGYPQIFNSNLFGEDLSTAFPHVPTYILGPVLDVATNSGAFDFGRWLLYSEDLDGPLITEEMYHDSSITPALIRFASEAQDKQLLNKIISVDQDGAEMRSMTFEVLNAMVESQIKQHRWNSVVNAFKTLAADPGYALDAKHVSMLAKQMVILRQQDAVEKDSKKKTALGPAESLFNFILERGYDPGRAATINRIHGMLCVLLSIGPEWHPFCSNYLPDELTGRIEEMVLEDDFARILEGVAGAHGSFKAAGMLKKWCRNAEQTIFTPFSGGVWRLSKVESTRSRILSFSAPEVIDVGSNISLRGYRLPLSFRLLGIIYRKVLQEAKEHSSLTTDGERHVPGSKLLKFCAESLRRLGMDDSDIDRELEGTLSKGIFPWVPQFLASSMKRQSTGIKEDDEGGANDAEE</sequence>
<dbReference type="AlphaFoldDB" id="A0A6A6BP61"/>
<dbReference type="OrthoDB" id="5341924at2759"/>
<evidence type="ECO:0000313" key="3">
    <source>
        <dbReference type="Proteomes" id="UP000799438"/>
    </source>
</evidence>
<gene>
    <name evidence="2" type="ORF">K452DRAFT_133664</name>
</gene>
<feature type="region of interest" description="Disordered" evidence="1">
    <location>
        <begin position="35"/>
        <end position="84"/>
    </location>
</feature>
<keyword evidence="3" id="KW-1185">Reference proteome</keyword>
<dbReference type="RefSeq" id="XP_033400726.1">
    <property type="nucleotide sequence ID" value="XM_033535315.1"/>
</dbReference>
<evidence type="ECO:0000256" key="1">
    <source>
        <dbReference type="SAM" id="MobiDB-lite"/>
    </source>
</evidence>
<accession>A0A6A6BP61</accession>
<name>A0A6A6BP61_9PEZI</name>